<dbReference type="KEGG" id="pti:PHATRDRAFT_47512"/>
<keyword evidence="3" id="KW-1185">Reference proteome</keyword>
<dbReference type="AlphaFoldDB" id="B7G3M7"/>
<dbReference type="GeneID" id="7202288"/>
<dbReference type="RefSeq" id="XP_002181818.1">
    <property type="nucleotide sequence ID" value="XM_002181782.1"/>
</dbReference>
<evidence type="ECO:0008006" key="4">
    <source>
        <dbReference type="Google" id="ProtNLM"/>
    </source>
</evidence>
<dbReference type="HOGENOM" id="CLU_378353_0_0_1"/>
<name>B7G3M7_PHATC</name>
<feature type="region of interest" description="Disordered" evidence="1">
    <location>
        <begin position="359"/>
        <end position="413"/>
    </location>
</feature>
<dbReference type="OrthoDB" id="43808at2759"/>
<dbReference type="eggNOG" id="ENOG502RA92">
    <property type="taxonomic scope" value="Eukaryota"/>
</dbReference>
<proteinExistence type="predicted"/>
<organism evidence="2 3">
    <name type="scientific">Phaeodactylum tricornutum (strain CCAP 1055/1)</name>
    <dbReference type="NCBI Taxonomy" id="556484"/>
    <lineage>
        <taxon>Eukaryota</taxon>
        <taxon>Sar</taxon>
        <taxon>Stramenopiles</taxon>
        <taxon>Ochrophyta</taxon>
        <taxon>Bacillariophyta</taxon>
        <taxon>Bacillariophyceae</taxon>
        <taxon>Bacillariophycidae</taxon>
        <taxon>Naviculales</taxon>
        <taxon>Phaeodactylaceae</taxon>
        <taxon>Phaeodactylum</taxon>
    </lineage>
</organism>
<evidence type="ECO:0000313" key="2">
    <source>
        <dbReference type="EMBL" id="EEC47032.1"/>
    </source>
</evidence>
<dbReference type="InterPro" id="IPR029063">
    <property type="entry name" value="SAM-dependent_MTases_sf"/>
</dbReference>
<dbReference type="InParanoid" id="B7G3M7"/>
<accession>B7G3M7</accession>
<dbReference type="EMBL" id="CM000615">
    <property type="protein sequence ID" value="EEC47032.1"/>
    <property type="molecule type" value="Genomic_DNA"/>
</dbReference>
<dbReference type="Proteomes" id="UP000000759">
    <property type="component" value="Chromosome 13"/>
</dbReference>
<protein>
    <recommendedName>
        <fullName evidence="4">Histone H3-K79 methyltransferase</fullName>
    </recommendedName>
</protein>
<reference evidence="2 3" key="1">
    <citation type="journal article" date="2008" name="Nature">
        <title>The Phaeodactylum genome reveals the evolutionary history of diatom genomes.</title>
        <authorList>
            <person name="Bowler C."/>
            <person name="Allen A.E."/>
            <person name="Badger J.H."/>
            <person name="Grimwood J."/>
            <person name="Jabbari K."/>
            <person name="Kuo A."/>
            <person name="Maheswari U."/>
            <person name="Martens C."/>
            <person name="Maumus F."/>
            <person name="Otillar R.P."/>
            <person name="Rayko E."/>
            <person name="Salamov A."/>
            <person name="Vandepoele K."/>
            <person name="Beszteri B."/>
            <person name="Gruber A."/>
            <person name="Heijde M."/>
            <person name="Katinka M."/>
            <person name="Mock T."/>
            <person name="Valentin K."/>
            <person name="Verret F."/>
            <person name="Berges J.A."/>
            <person name="Brownlee C."/>
            <person name="Cadoret J.P."/>
            <person name="Chiovitti A."/>
            <person name="Choi C.J."/>
            <person name="Coesel S."/>
            <person name="De Martino A."/>
            <person name="Detter J.C."/>
            <person name="Durkin C."/>
            <person name="Falciatore A."/>
            <person name="Fournet J."/>
            <person name="Haruta M."/>
            <person name="Huysman M.J."/>
            <person name="Jenkins B.D."/>
            <person name="Jiroutova K."/>
            <person name="Jorgensen R.E."/>
            <person name="Joubert Y."/>
            <person name="Kaplan A."/>
            <person name="Kroger N."/>
            <person name="Kroth P.G."/>
            <person name="La Roche J."/>
            <person name="Lindquist E."/>
            <person name="Lommer M."/>
            <person name="Martin-Jezequel V."/>
            <person name="Lopez P.J."/>
            <person name="Lucas S."/>
            <person name="Mangogna M."/>
            <person name="McGinnis K."/>
            <person name="Medlin L.K."/>
            <person name="Montsant A."/>
            <person name="Oudot-Le Secq M.P."/>
            <person name="Napoli C."/>
            <person name="Obornik M."/>
            <person name="Parker M.S."/>
            <person name="Petit J.L."/>
            <person name="Porcel B.M."/>
            <person name="Poulsen N."/>
            <person name="Robison M."/>
            <person name="Rychlewski L."/>
            <person name="Rynearson T.A."/>
            <person name="Schmutz J."/>
            <person name="Shapiro H."/>
            <person name="Siaut M."/>
            <person name="Stanley M."/>
            <person name="Sussman M.R."/>
            <person name="Taylor A.R."/>
            <person name="Vardi A."/>
            <person name="von Dassow P."/>
            <person name="Vyverman W."/>
            <person name="Willis A."/>
            <person name="Wyrwicz L.S."/>
            <person name="Rokhsar D.S."/>
            <person name="Weissenbach J."/>
            <person name="Armbrust E.V."/>
            <person name="Green B.R."/>
            <person name="Van de Peer Y."/>
            <person name="Grigoriev I.V."/>
        </authorList>
    </citation>
    <scope>NUCLEOTIDE SEQUENCE [LARGE SCALE GENOMIC DNA]</scope>
    <source>
        <strain evidence="2 3">CCAP 1055/1</strain>
    </source>
</reference>
<gene>
    <name evidence="2" type="ORF">PHATRDRAFT_47512</name>
</gene>
<dbReference type="SUPFAM" id="SSF53335">
    <property type="entry name" value="S-adenosyl-L-methionine-dependent methyltransferases"/>
    <property type="match status" value="1"/>
</dbReference>
<reference evidence="3" key="2">
    <citation type="submission" date="2008-08" db="EMBL/GenBank/DDBJ databases">
        <authorList>
            <consortium name="Diatom Consortium"/>
            <person name="Grigoriev I."/>
            <person name="Grimwood J."/>
            <person name="Kuo A."/>
            <person name="Otillar R.P."/>
            <person name="Salamov A."/>
            <person name="Detter J.C."/>
            <person name="Lindquist E."/>
            <person name="Shapiro H."/>
            <person name="Lucas S."/>
            <person name="Glavina del Rio T."/>
            <person name="Pitluck S."/>
            <person name="Rokhsar D."/>
            <person name="Bowler C."/>
        </authorList>
    </citation>
    <scope>GENOME REANNOTATION</scope>
    <source>
        <strain evidence="3">CCAP 1055/1</strain>
    </source>
</reference>
<sequence length="733" mass="81587">MATVDPGELAWRRRWAKAFPTLVPHLMDVGPSPATLPVPITKLPYPEEFTATTDNMDHLWWQRLAWRTFWDEYTDDRSLPDVASDDCIPNINSNSNNTVSNANINNITGLPPEDPPSVLRNIATWNQSLGYGEITAEATWTLVRTIQPYLPSSQSLTAVDLGSGNGKVLLAAAFAYPFRKLVGLELLPGLHEDALRYQAYWQQRWKGTAASNTTIPTTLGAAAISTTTTVSNLDPSTLATKSSETGALSPAVLEFYCDDFTNSPNVDWIHQADVVFCHATVFQTKLLERLQVCCEQTREGTLFCMVTKPLQCNARIETLAEIRLDMSWGRAAVYVQRRRIHHRLPPTETATDLSLNVTTTTVSTTSPNDQSAPQATELRANADSSDRGTNCTRHSMASQKRPMPTSSTETAVAQKKRLVADSEATLAESALSLNEVPETMESPPHLVSFEAPCPRGEPREEKVCSTVARPIGDEYRILHLDDCPDLIHQVGGAVLTCPPDLESMLWEMGDSVPDPTKLTGQQQYNRVSGKSSMSVRYRMYDGSNLQQSFAASSNTRTEKQFLARCGPSLDLFDAVLRQFVLEQKFCKSWHESSTMKYRFSVMFTDSQAVPQNAHIDYQWDDLDGSDPMPYLGFLPLTKAGMFLQLWTGNPDDGVIKMGNIVFVPWGKLLLVPGNTVHGGGFRTGNHGNLRAHFYIHFGVLKVNANNHYKNRYGYDLSLTHLHNPSNDFSKFWN</sequence>
<dbReference type="PaxDb" id="2850-Phatr47512"/>
<feature type="compositionally biased region" description="Polar residues" evidence="1">
    <location>
        <begin position="387"/>
        <end position="411"/>
    </location>
</feature>
<dbReference type="Gene3D" id="3.40.50.150">
    <property type="entry name" value="Vaccinia Virus protein VP39"/>
    <property type="match status" value="1"/>
</dbReference>
<evidence type="ECO:0000313" key="3">
    <source>
        <dbReference type="Proteomes" id="UP000000759"/>
    </source>
</evidence>
<evidence type="ECO:0000256" key="1">
    <source>
        <dbReference type="SAM" id="MobiDB-lite"/>
    </source>
</evidence>